<dbReference type="GeneID" id="55475827"/>
<dbReference type="EMBL" id="CP006721">
    <property type="protein sequence ID" value="AGX44456.1"/>
    <property type="molecule type" value="Genomic_DNA"/>
</dbReference>
<proteinExistence type="predicted"/>
<feature type="transmembrane region" description="Helical" evidence="1">
    <location>
        <begin position="33"/>
        <end position="57"/>
    </location>
</feature>
<keyword evidence="1" id="KW-0472">Membrane</keyword>
<gene>
    <name evidence="2" type="ORF">CLSA_c34950</name>
</gene>
<keyword evidence="1" id="KW-0812">Transmembrane</keyword>
<evidence type="ECO:0000313" key="3">
    <source>
        <dbReference type="Proteomes" id="UP000017118"/>
    </source>
</evidence>
<accession>U5MXW1</accession>
<feature type="transmembrane region" description="Helical" evidence="1">
    <location>
        <begin position="7"/>
        <end position="27"/>
    </location>
</feature>
<evidence type="ECO:0000256" key="1">
    <source>
        <dbReference type="SAM" id="Phobius"/>
    </source>
</evidence>
<name>U5MXW1_CLOSA</name>
<dbReference type="KEGG" id="csb:CLSA_c34950"/>
<dbReference type="HOGENOM" id="CLU_2952268_0_0_9"/>
<dbReference type="PATRIC" id="fig|1345695.10.peg.3058"/>
<keyword evidence="1" id="KW-1133">Transmembrane helix</keyword>
<organism evidence="2 3">
    <name type="scientific">Clostridium saccharobutylicum DSM 13864</name>
    <dbReference type="NCBI Taxonomy" id="1345695"/>
    <lineage>
        <taxon>Bacteria</taxon>
        <taxon>Bacillati</taxon>
        <taxon>Bacillota</taxon>
        <taxon>Clostridia</taxon>
        <taxon>Eubacteriales</taxon>
        <taxon>Clostridiaceae</taxon>
        <taxon>Clostridium</taxon>
    </lineage>
</organism>
<keyword evidence="3" id="KW-1185">Reference proteome</keyword>
<evidence type="ECO:0000313" key="2">
    <source>
        <dbReference type="EMBL" id="AGX44456.1"/>
    </source>
</evidence>
<sequence length="59" mass="6648">MKKEKSVILTNLCAALVGILNTISKFSNSRFTVGFFCMLMGSIIFTIISICMCIKFYKK</sequence>
<dbReference type="AlphaFoldDB" id="U5MXW1"/>
<dbReference type="Proteomes" id="UP000017118">
    <property type="component" value="Chromosome"/>
</dbReference>
<dbReference type="RefSeq" id="WP_022747697.1">
    <property type="nucleotide sequence ID" value="NC_022571.1"/>
</dbReference>
<reference evidence="2 3" key="1">
    <citation type="journal article" date="2013" name="Genome Announc.">
        <title>Complete Genome Sequence of the Solvent Producer Clostridium saccharobutylicum NCP262 (DSM 13864).</title>
        <authorList>
            <person name="Poehlein A."/>
            <person name="Hartwich K."/>
            <person name="Krabben P."/>
            <person name="Ehrenreich A."/>
            <person name="Liebl W."/>
            <person name="Durre P."/>
            <person name="Gottschalk G."/>
            <person name="Daniel R."/>
        </authorList>
    </citation>
    <scope>NUCLEOTIDE SEQUENCE [LARGE SCALE GENOMIC DNA]</scope>
    <source>
        <strain evidence="2">DSM 13864</strain>
    </source>
</reference>
<protein>
    <submittedName>
        <fullName evidence="2">Uncharacterized protein</fullName>
    </submittedName>
</protein>